<feature type="transmembrane region" description="Helical" evidence="7">
    <location>
        <begin position="446"/>
        <end position="469"/>
    </location>
</feature>
<feature type="transmembrane region" description="Helical" evidence="7">
    <location>
        <begin position="295"/>
        <end position="319"/>
    </location>
</feature>
<keyword evidence="3" id="KW-0813">Transport</keyword>
<dbReference type="GO" id="GO:0034257">
    <property type="term" value="F:nicotinamide riboside transmembrane transporter activity"/>
    <property type="evidence" value="ECO:0007669"/>
    <property type="project" value="TreeGrafter"/>
</dbReference>
<dbReference type="OrthoDB" id="10261753at2759"/>
<dbReference type="GO" id="GO:0015205">
    <property type="term" value="F:nucleobase transmembrane transporter activity"/>
    <property type="evidence" value="ECO:0007669"/>
    <property type="project" value="TreeGrafter"/>
</dbReference>
<dbReference type="AlphaFoldDB" id="A0A9P6TFF8"/>
<comment type="caution">
    <text evidence="8">The sequence shown here is derived from an EMBL/GenBank/DDBJ whole genome shotgun (WGS) entry which is preliminary data.</text>
</comment>
<dbReference type="GO" id="GO:0005886">
    <property type="term" value="C:plasma membrane"/>
    <property type="evidence" value="ECO:0007669"/>
    <property type="project" value="TreeGrafter"/>
</dbReference>
<dbReference type="PANTHER" id="PTHR10332:SF88">
    <property type="entry name" value="EQUILIBRATIVE NUCLEOSIDE TRANSPORTER 1, ISOFORM A"/>
    <property type="match status" value="1"/>
</dbReference>
<dbReference type="PRINTS" id="PR01130">
    <property type="entry name" value="DERENTRNSPRT"/>
</dbReference>
<gene>
    <name evidence="8" type="ORF">CROQUDRAFT_104812</name>
</gene>
<dbReference type="PANTHER" id="PTHR10332">
    <property type="entry name" value="EQUILIBRATIVE NUCLEOSIDE TRANSPORTER"/>
    <property type="match status" value="1"/>
</dbReference>
<sequence>MTAGENRLIFESETNQNITKFQKTTSYFCFFVLGASILLPWNSLLVSSNYFGSRLKGSQFEFTYINWLTLVFTFFNVSFITKATFNQDSRPTRTILLSLTSIVLLSMTLLISTKIEDLKAKTFFSFLIIITFLEAISSAYLQNSVIAISSWFGPSCLQAILSGQGAIGAIVSLLQLLSSLREFKVDEETNSMISSIPVRTNQDKIRNSSYTFYLTVTIFTIFALLCFFTLSNLPFYKFVIKFNKKADNDEGQLISENDDALSRAPLLRQSLEADLTTTLLKPTNLRLVERKIRSLGLGVFYVFFITLSVFPSITGSIISSSSNSSLKGNSNLWDNWTNPLIFIPIHFVCFNFGDWFGRVLPLLLPTISNLLISNHKTLINLSFSRTCFIPLFLLCNVQNNSLVIFNSDLIYFIFLSTFSITNGYFSTLLMIAGVTHSKLEPREVDIAATCMSLYLTFGLAMGSFVSFAVKALTKLL</sequence>
<protein>
    <recommendedName>
        <fullName evidence="10">Nucleoside transporter</fullName>
    </recommendedName>
</protein>
<dbReference type="SUPFAM" id="SSF103473">
    <property type="entry name" value="MFS general substrate transporter"/>
    <property type="match status" value="1"/>
</dbReference>
<evidence type="ECO:0000256" key="7">
    <source>
        <dbReference type="SAM" id="Phobius"/>
    </source>
</evidence>
<comment type="subcellular location">
    <subcellularLocation>
        <location evidence="1">Membrane</location>
        <topology evidence="1">Multi-pass membrane protein</topology>
    </subcellularLocation>
</comment>
<evidence type="ECO:0000313" key="8">
    <source>
        <dbReference type="EMBL" id="KAG0149889.1"/>
    </source>
</evidence>
<feature type="transmembrane region" description="Helical" evidence="7">
    <location>
        <begin position="93"/>
        <end position="111"/>
    </location>
</feature>
<feature type="transmembrane region" description="Helical" evidence="7">
    <location>
        <begin position="155"/>
        <end position="177"/>
    </location>
</feature>
<feature type="transmembrane region" description="Helical" evidence="7">
    <location>
        <begin position="123"/>
        <end position="143"/>
    </location>
</feature>
<keyword evidence="9" id="KW-1185">Reference proteome</keyword>
<dbReference type="InterPro" id="IPR002259">
    <property type="entry name" value="Eqnu_transpt"/>
</dbReference>
<feature type="transmembrane region" description="Helical" evidence="7">
    <location>
        <begin position="339"/>
        <end position="357"/>
    </location>
</feature>
<evidence type="ECO:0000256" key="2">
    <source>
        <dbReference type="ARBA" id="ARBA00007965"/>
    </source>
</evidence>
<dbReference type="InterPro" id="IPR036259">
    <property type="entry name" value="MFS_trans_sf"/>
</dbReference>
<reference evidence="8" key="1">
    <citation type="submission" date="2013-11" db="EMBL/GenBank/DDBJ databases">
        <title>Genome sequence of the fusiform rust pathogen reveals effectors for host alternation and coevolution with pine.</title>
        <authorList>
            <consortium name="DOE Joint Genome Institute"/>
            <person name="Smith K."/>
            <person name="Pendleton A."/>
            <person name="Kubisiak T."/>
            <person name="Anderson C."/>
            <person name="Salamov A."/>
            <person name="Aerts A."/>
            <person name="Riley R."/>
            <person name="Clum A."/>
            <person name="Lindquist E."/>
            <person name="Ence D."/>
            <person name="Campbell M."/>
            <person name="Kronenberg Z."/>
            <person name="Feau N."/>
            <person name="Dhillon B."/>
            <person name="Hamelin R."/>
            <person name="Burleigh J."/>
            <person name="Smith J."/>
            <person name="Yandell M."/>
            <person name="Nelson C."/>
            <person name="Grigoriev I."/>
            <person name="Davis J."/>
        </authorList>
    </citation>
    <scope>NUCLEOTIDE SEQUENCE</scope>
    <source>
        <strain evidence="8">G11</strain>
    </source>
</reference>
<organism evidence="8 9">
    <name type="scientific">Cronartium quercuum f. sp. fusiforme G11</name>
    <dbReference type="NCBI Taxonomy" id="708437"/>
    <lineage>
        <taxon>Eukaryota</taxon>
        <taxon>Fungi</taxon>
        <taxon>Dikarya</taxon>
        <taxon>Basidiomycota</taxon>
        <taxon>Pucciniomycotina</taxon>
        <taxon>Pucciniomycetes</taxon>
        <taxon>Pucciniales</taxon>
        <taxon>Coleosporiaceae</taxon>
        <taxon>Cronartium</taxon>
    </lineage>
</organism>
<dbReference type="EMBL" id="MU167224">
    <property type="protein sequence ID" value="KAG0149889.1"/>
    <property type="molecule type" value="Genomic_DNA"/>
</dbReference>
<proteinExistence type="inferred from homology"/>
<name>A0A9P6TFF8_9BASI</name>
<evidence type="ECO:0000256" key="5">
    <source>
        <dbReference type="ARBA" id="ARBA00022989"/>
    </source>
</evidence>
<feature type="transmembrane region" description="Helical" evidence="7">
    <location>
        <begin position="64"/>
        <end position="81"/>
    </location>
</feature>
<dbReference type="GO" id="GO:0000329">
    <property type="term" value="C:fungal-type vacuole membrane"/>
    <property type="evidence" value="ECO:0007669"/>
    <property type="project" value="TreeGrafter"/>
</dbReference>
<keyword evidence="5 7" id="KW-1133">Transmembrane helix</keyword>
<evidence type="ECO:0000256" key="3">
    <source>
        <dbReference type="ARBA" id="ARBA00022448"/>
    </source>
</evidence>
<feature type="transmembrane region" description="Helical" evidence="7">
    <location>
        <begin position="25"/>
        <end position="44"/>
    </location>
</feature>
<dbReference type="Proteomes" id="UP000886653">
    <property type="component" value="Unassembled WGS sequence"/>
</dbReference>
<comment type="similarity">
    <text evidence="2">Belongs to the SLC29A/ENT transporter (TC 2.A.57) family.</text>
</comment>
<evidence type="ECO:0000256" key="6">
    <source>
        <dbReference type="ARBA" id="ARBA00023136"/>
    </source>
</evidence>
<accession>A0A9P6TFF8</accession>
<evidence type="ECO:0000256" key="4">
    <source>
        <dbReference type="ARBA" id="ARBA00022692"/>
    </source>
</evidence>
<evidence type="ECO:0008006" key="10">
    <source>
        <dbReference type="Google" id="ProtNLM"/>
    </source>
</evidence>
<dbReference type="Pfam" id="PF01733">
    <property type="entry name" value="Nucleoside_tran"/>
    <property type="match status" value="1"/>
</dbReference>
<keyword evidence="4 7" id="KW-0812">Transmembrane</keyword>
<feature type="transmembrane region" description="Helical" evidence="7">
    <location>
        <begin position="210"/>
        <end position="235"/>
    </location>
</feature>
<evidence type="ECO:0000256" key="1">
    <source>
        <dbReference type="ARBA" id="ARBA00004141"/>
    </source>
</evidence>
<feature type="transmembrane region" description="Helical" evidence="7">
    <location>
        <begin position="409"/>
        <end position="434"/>
    </location>
</feature>
<evidence type="ECO:0000313" key="9">
    <source>
        <dbReference type="Proteomes" id="UP000886653"/>
    </source>
</evidence>
<dbReference type="PIRSF" id="PIRSF016379">
    <property type="entry name" value="ENT"/>
    <property type="match status" value="1"/>
</dbReference>
<keyword evidence="6 7" id="KW-0472">Membrane</keyword>